<evidence type="ECO:0000256" key="8">
    <source>
        <dbReference type="PIRSR" id="PIRSR000862-1"/>
    </source>
</evidence>
<dbReference type="GO" id="GO:0016042">
    <property type="term" value="P:lipid catabolic process"/>
    <property type="evidence" value="ECO:0007669"/>
    <property type="project" value="UniProtKB-KW"/>
</dbReference>
<dbReference type="PIRSF" id="PIRSF000862">
    <property type="entry name" value="Steryl_ester_lip"/>
    <property type="match status" value="1"/>
</dbReference>
<feature type="chain" id="PRO_5032786349" description="Lipase" evidence="9">
    <location>
        <begin position="20"/>
        <end position="419"/>
    </location>
</feature>
<keyword evidence="13" id="KW-1185">Reference proteome</keyword>
<dbReference type="InterPro" id="IPR022742">
    <property type="entry name" value="Hydrolase_4"/>
</dbReference>
<keyword evidence="6" id="KW-0325">Glycoprotein</keyword>
<accession>A0A834XHR7</accession>
<evidence type="ECO:0000256" key="9">
    <source>
        <dbReference type="SAM" id="SignalP"/>
    </source>
</evidence>
<keyword evidence="4 7" id="KW-0442">Lipid degradation</keyword>
<evidence type="ECO:0000256" key="4">
    <source>
        <dbReference type="ARBA" id="ARBA00022963"/>
    </source>
</evidence>
<dbReference type="PANTHER" id="PTHR11005">
    <property type="entry name" value="LYSOSOMAL ACID LIPASE-RELATED"/>
    <property type="match status" value="1"/>
</dbReference>
<gene>
    <name evidence="12" type="ORF">HCN44_003015</name>
</gene>
<keyword evidence="3 7" id="KW-0378">Hydrolase</keyword>
<dbReference type="InterPro" id="IPR025483">
    <property type="entry name" value="Lipase_euk"/>
</dbReference>
<evidence type="ECO:0000259" key="10">
    <source>
        <dbReference type="Pfam" id="PF04083"/>
    </source>
</evidence>
<comment type="caution">
    <text evidence="12">The sequence shown here is derived from an EMBL/GenBank/DDBJ whole genome shotgun (WGS) entry which is preliminary data.</text>
</comment>
<name>A0A834XHR7_APHGI</name>
<dbReference type="OrthoDB" id="9974421at2759"/>
<evidence type="ECO:0000313" key="13">
    <source>
        <dbReference type="Proteomes" id="UP000639338"/>
    </source>
</evidence>
<proteinExistence type="inferred from homology"/>
<dbReference type="SUPFAM" id="SSF53474">
    <property type="entry name" value="alpha/beta-Hydrolases"/>
    <property type="match status" value="1"/>
</dbReference>
<feature type="active site" description="Charge relay system" evidence="8">
    <location>
        <position position="354"/>
    </location>
</feature>
<keyword evidence="5" id="KW-0443">Lipid metabolism</keyword>
<evidence type="ECO:0000256" key="5">
    <source>
        <dbReference type="ARBA" id="ARBA00023098"/>
    </source>
</evidence>
<organism evidence="12 13">
    <name type="scientific">Aphidius gifuensis</name>
    <name type="common">Parasitoid wasp</name>
    <dbReference type="NCBI Taxonomy" id="684658"/>
    <lineage>
        <taxon>Eukaryota</taxon>
        <taxon>Metazoa</taxon>
        <taxon>Ecdysozoa</taxon>
        <taxon>Arthropoda</taxon>
        <taxon>Hexapoda</taxon>
        <taxon>Insecta</taxon>
        <taxon>Pterygota</taxon>
        <taxon>Neoptera</taxon>
        <taxon>Endopterygota</taxon>
        <taxon>Hymenoptera</taxon>
        <taxon>Apocrita</taxon>
        <taxon>Ichneumonoidea</taxon>
        <taxon>Braconidae</taxon>
        <taxon>Aphidiinae</taxon>
        <taxon>Aphidius</taxon>
    </lineage>
</organism>
<dbReference type="FunFam" id="3.40.50.1820:FF:000057">
    <property type="entry name" value="Lipase"/>
    <property type="match status" value="1"/>
</dbReference>
<evidence type="ECO:0000256" key="7">
    <source>
        <dbReference type="PIRNR" id="PIRNR000862"/>
    </source>
</evidence>
<reference evidence="12 13" key="1">
    <citation type="submission" date="2020-08" db="EMBL/GenBank/DDBJ databases">
        <title>Aphidius gifuensis genome sequencing and assembly.</title>
        <authorList>
            <person name="Du Z."/>
        </authorList>
    </citation>
    <scope>NUCLEOTIDE SEQUENCE [LARGE SCALE GENOMIC DNA]</scope>
    <source>
        <strain evidence="12">YNYX2018</strain>
        <tissue evidence="12">Adults</tissue>
    </source>
</reference>
<feature type="domain" description="Serine aminopeptidase S33" evidence="11">
    <location>
        <begin position="107"/>
        <end position="234"/>
    </location>
</feature>
<evidence type="ECO:0000259" key="11">
    <source>
        <dbReference type="Pfam" id="PF12146"/>
    </source>
</evidence>
<evidence type="ECO:0000256" key="2">
    <source>
        <dbReference type="ARBA" id="ARBA00022729"/>
    </source>
</evidence>
<evidence type="ECO:0000256" key="6">
    <source>
        <dbReference type="ARBA" id="ARBA00023180"/>
    </source>
</evidence>
<dbReference type="AlphaFoldDB" id="A0A834XHR7"/>
<evidence type="ECO:0000313" key="12">
    <source>
        <dbReference type="EMBL" id="KAF7987253.1"/>
    </source>
</evidence>
<dbReference type="EMBL" id="JACMRX010000006">
    <property type="protein sequence ID" value="KAF7987253.1"/>
    <property type="molecule type" value="Genomic_DNA"/>
</dbReference>
<protein>
    <recommendedName>
        <fullName evidence="7">Lipase</fullName>
    </recommendedName>
</protein>
<dbReference type="InterPro" id="IPR029058">
    <property type="entry name" value="AB_hydrolase_fold"/>
</dbReference>
<keyword evidence="2 9" id="KW-0732">Signal</keyword>
<feature type="signal peptide" evidence="9">
    <location>
        <begin position="1"/>
        <end position="19"/>
    </location>
</feature>
<evidence type="ECO:0000256" key="1">
    <source>
        <dbReference type="ARBA" id="ARBA00010701"/>
    </source>
</evidence>
<dbReference type="Pfam" id="PF12146">
    <property type="entry name" value="Hydrolase_4"/>
    <property type="match status" value="1"/>
</dbReference>
<dbReference type="Gene3D" id="3.40.50.1820">
    <property type="entry name" value="alpha/beta hydrolase"/>
    <property type="match status" value="1"/>
</dbReference>
<dbReference type="Proteomes" id="UP000639338">
    <property type="component" value="Unassembled WGS sequence"/>
</dbReference>
<feature type="domain" description="Partial AB-hydrolase lipase" evidence="10">
    <location>
        <begin position="51"/>
        <end position="105"/>
    </location>
</feature>
<dbReference type="GO" id="GO:0016788">
    <property type="term" value="F:hydrolase activity, acting on ester bonds"/>
    <property type="evidence" value="ECO:0007669"/>
    <property type="project" value="InterPro"/>
</dbReference>
<comment type="similarity">
    <text evidence="1 7">Belongs to the AB hydrolase superfamily. Lipase family.</text>
</comment>
<dbReference type="InterPro" id="IPR006693">
    <property type="entry name" value="AB_hydrolase_lipase"/>
</dbReference>
<dbReference type="Pfam" id="PF04083">
    <property type="entry name" value="Abhydro_lipase"/>
    <property type="match status" value="1"/>
</dbReference>
<sequence>MEDFIKAVIFFCLVEMALLEPVPDLVIGRTMKDVEGAEFYAIDVIGLGEMMGYKVEQHNITTTDGYLLKLFRIPDSPKLLNQTKKKPVVFLGNGMAATSDVWLIRGKNRSLAIQLADEGYDVWMANYRGTTYGRAHVKLSPDDRKFWDFSQHESGIYDFPNSIDYVLNVTNESSLTFIGHSLGTTTIFITLSELPQYNDKINLLIMLAPVSVWTHQSPLRKLGPVFSNILQNLLEPNGTIELIPQSSALPALFKRICFPNNIFDLCFLPFDLLLGKDHYQLDKKNFVAYNCHYPAGVSAKMMYHYFQSMESGKFRQWNFNNDFDNIKHYGQSEPPEYNLKNIKSPMIIFYGHNDPLSHIEDIRAFIKKISSKTISEPVRFKYFNHIDFVTAIDVKKLVNDRIISRLNQFKNLSLPFLQV</sequence>
<feature type="active site" description="Nucleophile" evidence="8">
    <location>
        <position position="181"/>
    </location>
</feature>
<feature type="active site" description="Charge relay system" evidence="8">
    <location>
        <position position="385"/>
    </location>
</feature>
<evidence type="ECO:0000256" key="3">
    <source>
        <dbReference type="ARBA" id="ARBA00022801"/>
    </source>
</evidence>